<proteinExistence type="predicted"/>
<reference evidence="2 3" key="1">
    <citation type="journal article" date="2024" name="bioRxiv">
        <title>A reference genome for Trichogramma kaykai: A tiny desert-dwelling parasitoid wasp with competing sex-ratio distorters.</title>
        <authorList>
            <person name="Culotta J."/>
            <person name="Lindsey A.R."/>
        </authorList>
    </citation>
    <scope>NUCLEOTIDE SEQUENCE [LARGE SCALE GENOMIC DNA]</scope>
    <source>
        <strain evidence="2 3">KSX58</strain>
    </source>
</reference>
<comment type="caution">
    <text evidence="2">The sequence shown here is derived from an EMBL/GenBank/DDBJ whole genome shotgun (WGS) entry which is preliminary data.</text>
</comment>
<accession>A0ABD2VTT7</accession>
<feature type="region of interest" description="Disordered" evidence="1">
    <location>
        <begin position="77"/>
        <end position="100"/>
    </location>
</feature>
<name>A0ABD2VTT7_9HYME</name>
<protein>
    <submittedName>
        <fullName evidence="2">Uncharacterized protein</fullName>
    </submittedName>
</protein>
<dbReference type="EMBL" id="JBJJXI010000181">
    <property type="protein sequence ID" value="KAL3383943.1"/>
    <property type="molecule type" value="Genomic_DNA"/>
</dbReference>
<gene>
    <name evidence="2" type="ORF">TKK_020292</name>
</gene>
<evidence type="ECO:0000256" key="1">
    <source>
        <dbReference type="SAM" id="MobiDB-lite"/>
    </source>
</evidence>
<organism evidence="2 3">
    <name type="scientific">Trichogramma kaykai</name>
    <dbReference type="NCBI Taxonomy" id="54128"/>
    <lineage>
        <taxon>Eukaryota</taxon>
        <taxon>Metazoa</taxon>
        <taxon>Ecdysozoa</taxon>
        <taxon>Arthropoda</taxon>
        <taxon>Hexapoda</taxon>
        <taxon>Insecta</taxon>
        <taxon>Pterygota</taxon>
        <taxon>Neoptera</taxon>
        <taxon>Endopterygota</taxon>
        <taxon>Hymenoptera</taxon>
        <taxon>Apocrita</taxon>
        <taxon>Proctotrupomorpha</taxon>
        <taxon>Chalcidoidea</taxon>
        <taxon>Trichogrammatidae</taxon>
        <taxon>Trichogramma</taxon>
    </lineage>
</organism>
<dbReference type="AlphaFoldDB" id="A0ABD2VTT7"/>
<evidence type="ECO:0000313" key="3">
    <source>
        <dbReference type="Proteomes" id="UP001627154"/>
    </source>
</evidence>
<keyword evidence="3" id="KW-1185">Reference proteome</keyword>
<dbReference type="PANTHER" id="PTHR47018:SF3">
    <property type="entry name" value="MYCBP-ASSOCIATED PROTEIN"/>
    <property type="match status" value="1"/>
</dbReference>
<dbReference type="Proteomes" id="UP001627154">
    <property type="component" value="Unassembled WGS sequence"/>
</dbReference>
<sequence>MNEHQLQLEIKRLLNKCGPRKIAKLYSRHFNQYEQVTRLFYEVCHQKGFLSIPCMRQLVTKYRQIYGHASTSNYRDIPIFRNGGGANPQRENEAEENVQDGLGAPQADVQEPLFIIEKETEFFSKRYQLNALELQLRVKEPDANTNLIEYVSTAMAAIHEHLVKRAGDKNKRIEEITEEIFYIKKFLLWFDNECFKDKENVCSALNAVIFPQHVLHRLEWKMNNLLIPYSRKNEGLFNPDATEPNIFWGSITQTEAEYYHNKTDELYDLHITDTSDLVQHSYGMDEIVVESMKADKSICFICEEDINKKPNRIIGKKAIETLSKSRKERGKDKNDNKEFKKYSSMAVHISCQTMYNSELSIEASRKKIEKEKAPRTSKSRFNKIFCDEYCLFCEGQVSDEYLKKISVNEYKKISSLKKNESKIKILRALNSILETKLSKKEEKQIKAIKARTETVDLESGVTKYHKDCYVKYVHRYPKKNSAPGRPLKEEHTSAIDFIINHLITNCNDECQFSIQSILDEYGGDKSGYNLKTIVKKIEEQFQDEIIIHPMSNDEDYVICFRNNNSSNLYHDWVDQLKGNSIEKRRKVVEAAGQIILEDIRSKFYDVSYYPALNCFLDKIDDDIPDTLELLLSSILKGGKKDSLKIKKRITTIAHIIISAVRPRSFLSPILLGLSSMLHKKYASKNLIDSLAYLGLCSSYYETLLFQASIVTDPQNYKTNQAFIQLVYDNADHNTCTIDGRNTFHCMGGIICATPASDVTCGKIIQRLKSMPSSTVIGKFGFVELKKFDKKQSSGLSGVTIEEIDQENFLSEDETFSSPDLLWFLSRKRNPYTSEGWNGFMEKFYNSGKPRYETSKIMPLPFVNNPPSNYHTIYTVLTEANKICINKKQANIFVTFDQPLYWKAREILACCEGTEIADSINRVIVRLGGFHMLMSFLGSIGNIMDGSGLLEAFQVLFAECSAAKALTGHAYSRAVRGHILVQNALSNLLLTSIDISSDDEEKIESCFEAVETDEEYLEEFCDLLYDQKKIFWNKLQNLKNNGPTAQLWVQYFEMVQLVKNFIEAERTGY</sequence>
<dbReference type="PANTHER" id="PTHR47018">
    <property type="entry name" value="CXC DOMAIN-CONTAINING PROTEIN-RELATED"/>
    <property type="match status" value="1"/>
</dbReference>
<evidence type="ECO:0000313" key="2">
    <source>
        <dbReference type="EMBL" id="KAL3383943.1"/>
    </source>
</evidence>